<dbReference type="SUPFAM" id="SSF46689">
    <property type="entry name" value="Homeodomain-like"/>
    <property type="match status" value="1"/>
</dbReference>
<sequence>MRPAAIAVHCQALKMVHAPVRDAHMPETQVPEKIKERLYPVVLDLFSSQDFHQVNMREISRRTGLSSSTLYRYYRSKETMVFAILEDKISQISDGVQEHIKGLESAREMIRKSFWITFDFYDNNPGVAVTAFITVPMRTWMQTPGYRSESTKDIITQIIEHGKARGEILSDVTVSQALDLYYMFCYRQIHKWYFHGRKWKLVDAIPRFFDLFWRAVSGD</sequence>
<evidence type="ECO:0000256" key="1">
    <source>
        <dbReference type="ARBA" id="ARBA00023125"/>
    </source>
</evidence>
<dbReference type="InterPro" id="IPR050624">
    <property type="entry name" value="HTH-type_Tx_Regulator"/>
</dbReference>
<dbReference type="PANTHER" id="PTHR43479:SF11">
    <property type="entry name" value="ACREF_ENVCD OPERON REPRESSOR-RELATED"/>
    <property type="match status" value="1"/>
</dbReference>
<dbReference type="InterPro" id="IPR009057">
    <property type="entry name" value="Homeodomain-like_sf"/>
</dbReference>
<feature type="DNA-binding region" description="H-T-H motif" evidence="2">
    <location>
        <begin position="55"/>
        <end position="74"/>
    </location>
</feature>
<dbReference type="EMBL" id="CP001322">
    <property type="protein sequence ID" value="ACL06714.1"/>
    <property type="molecule type" value="Genomic_DNA"/>
</dbReference>
<evidence type="ECO:0000313" key="4">
    <source>
        <dbReference type="EMBL" id="ACL06714.1"/>
    </source>
</evidence>
<dbReference type="PROSITE" id="PS50977">
    <property type="entry name" value="HTH_TETR_2"/>
    <property type="match status" value="1"/>
</dbReference>
<accession>B8FDT3</accession>
<dbReference type="Proteomes" id="UP000000739">
    <property type="component" value="Chromosome"/>
</dbReference>
<dbReference type="Gene3D" id="1.10.357.10">
    <property type="entry name" value="Tetracycline Repressor, domain 2"/>
    <property type="match status" value="1"/>
</dbReference>
<dbReference type="KEGG" id="dal:Dalk_5043"/>
<proteinExistence type="predicted"/>
<dbReference type="InterPro" id="IPR001647">
    <property type="entry name" value="HTH_TetR"/>
</dbReference>
<evidence type="ECO:0000313" key="5">
    <source>
        <dbReference type="Proteomes" id="UP000000739"/>
    </source>
</evidence>
<gene>
    <name evidence="4" type="ordered locus">Dalk_5043</name>
</gene>
<dbReference type="SUPFAM" id="SSF48498">
    <property type="entry name" value="Tetracyclin repressor-like, C-terminal domain"/>
    <property type="match status" value="1"/>
</dbReference>
<dbReference type="InterPro" id="IPR036271">
    <property type="entry name" value="Tet_transcr_reg_TetR-rel_C_sf"/>
</dbReference>
<dbReference type="AlphaFoldDB" id="B8FDT3"/>
<organism evidence="4 5">
    <name type="scientific">Desulfatibacillum aliphaticivorans</name>
    <dbReference type="NCBI Taxonomy" id="218208"/>
    <lineage>
        <taxon>Bacteria</taxon>
        <taxon>Pseudomonadati</taxon>
        <taxon>Thermodesulfobacteriota</taxon>
        <taxon>Desulfobacteria</taxon>
        <taxon>Desulfobacterales</taxon>
        <taxon>Desulfatibacillaceae</taxon>
        <taxon>Desulfatibacillum</taxon>
    </lineage>
</organism>
<dbReference type="GO" id="GO:0003677">
    <property type="term" value="F:DNA binding"/>
    <property type="evidence" value="ECO:0007669"/>
    <property type="project" value="UniProtKB-UniRule"/>
</dbReference>
<feature type="domain" description="HTH tetR-type" evidence="3">
    <location>
        <begin position="32"/>
        <end position="92"/>
    </location>
</feature>
<dbReference type="eggNOG" id="COG1309">
    <property type="taxonomic scope" value="Bacteria"/>
</dbReference>
<name>B8FDT3_DESAL</name>
<keyword evidence="1 2" id="KW-0238">DNA-binding</keyword>
<keyword evidence="5" id="KW-1185">Reference proteome</keyword>
<dbReference type="Gene3D" id="1.10.10.60">
    <property type="entry name" value="Homeodomain-like"/>
    <property type="match status" value="1"/>
</dbReference>
<evidence type="ECO:0000256" key="2">
    <source>
        <dbReference type="PROSITE-ProRule" id="PRU00335"/>
    </source>
</evidence>
<evidence type="ECO:0000259" key="3">
    <source>
        <dbReference type="PROSITE" id="PS50977"/>
    </source>
</evidence>
<dbReference type="PANTHER" id="PTHR43479">
    <property type="entry name" value="ACREF/ENVCD OPERON REPRESSOR-RELATED"/>
    <property type="match status" value="1"/>
</dbReference>
<reference evidence="4 5" key="1">
    <citation type="journal article" date="2012" name="Environ. Microbiol.">
        <title>The genome sequence of Desulfatibacillum alkenivorans AK-01: a blueprint for anaerobic alkane oxidation.</title>
        <authorList>
            <person name="Callaghan A.V."/>
            <person name="Morris B.E."/>
            <person name="Pereira I.A."/>
            <person name="McInerney M.J."/>
            <person name="Austin R.N."/>
            <person name="Groves J.T."/>
            <person name="Kukor J.J."/>
            <person name="Suflita J.M."/>
            <person name="Young L.Y."/>
            <person name="Zylstra G.J."/>
            <person name="Wawrik B."/>
        </authorList>
    </citation>
    <scope>NUCLEOTIDE SEQUENCE [LARGE SCALE GENOMIC DNA]</scope>
    <source>
        <strain evidence="4 5">AK-01</strain>
    </source>
</reference>
<protein>
    <submittedName>
        <fullName evidence="4">Transcriptional regulator, TetR family</fullName>
    </submittedName>
</protein>
<dbReference type="Pfam" id="PF00440">
    <property type="entry name" value="TetR_N"/>
    <property type="match status" value="1"/>
</dbReference>
<dbReference type="HOGENOM" id="CLU_069356_12_2_7"/>